<dbReference type="EMBL" id="JBHSEW010000009">
    <property type="protein sequence ID" value="MFC4622727.1"/>
    <property type="molecule type" value="Genomic_DNA"/>
</dbReference>
<accession>A0ABV9GXI1</accession>
<protein>
    <submittedName>
        <fullName evidence="1">DUF1178 family protein</fullName>
    </submittedName>
</protein>
<sequence length="157" mass="16996">MKVFDLRCGQGHIFEGWFGSEADYRNQQQRGLLQCPLCGDEEITKGLSAPRLNLGAVAPHAAKTTEAPAAVATLPDSAPEKLRAMQAAWLQLSRQLAQGSEDVGTRFTEQALAMHRGEQEEKPIRGQATPAQARELLEEGVPVLPLALPKVSGETLQ</sequence>
<organism evidence="1 2">
    <name type="scientific">Comamonas nitrativorans</name>
    <dbReference type="NCBI Taxonomy" id="108437"/>
    <lineage>
        <taxon>Bacteria</taxon>
        <taxon>Pseudomonadati</taxon>
        <taxon>Pseudomonadota</taxon>
        <taxon>Betaproteobacteria</taxon>
        <taxon>Burkholderiales</taxon>
        <taxon>Comamonadaceae</taxon>
        <taxon>Comamonas</taxon>
    </lineage>
</organism>
<keyword evidence="2" id="KW-1185">Reference proteome</keyword>
<reference evidence="2" key="1">
    <citation type="journal article" date="2019" name="Int. J. Syst. Evol. Microbiol.">
        <title>The Global Catalogue of Microorganisms (GCM) 10K type strain sequencing project: providing services to taxonomists for standard genome sequencing and annotation.</title>
        <authorList>
            <consortium name="The Broad Institute Genomics Platform"/>
            <consortium name="The Broad Institute Genome Sequencing Center for Infectious Disease"/>
            <person name="Wu L."/>
            <person name="Ma J."/>
        </authorList>
    </citation>
    <scope>NUCLEOTIDE SEQUENCE [LARGE SCALE GENOMIC DNA]</scope>
    <source>
        <strain evidence="2">JCM 11650</strain>
    </source>
</reference>
<name>A0ABV9GXI1_9BURK</name>
<dbReference type="Pfam" id="PF06676">
    <property type="entry name" value="DUF1178"/>
    <property type="match status" value="1"/>
</dbReference>
<comment type="caution">
    <text evidence="1">The sequence shown here is derived from an EMBL/GenBank/DDBJ whole genome shotgun (WGS) entry which is preliminary data.</text>
</comment>
<dbReference type="RefSeq" id="WP_377726293.1">
    <property type="nucleotide sequence ID" value="NZ_JBHSEW010000009.1"/>
</dbReference>
<proteinExistence type="predicted"/>
<evidence type="ECO:0000313" key="1">
    <source>
        <dbReference type="EMBL" id="MFC4622727.1"/>
    </source>
</evidence>
<evidence type="ECO:0000313" key="2">
    <source>
        <dbReference type="Proteomes" id="UP001595967"/>
    </source>
</evidence>
<gene>
    <name evidence="1" type="ORF">ACFO3A_10940</name>
</gene>
<dbReference type="InterPro" id="IPR009562">
    <property type="entry name" value="DUF1178"/>
</dbReference>
<dbReference type="Proteomes" id="UP001595967">
    <property type="component" value="Unassembled WGS sequence"/>
</dbReference>
<dbReference type="PIRSF" id="PIRSF032131">
    <property type="entry name" value="UCP032131"/>
    <property type="match status" value="1"/>
</dbReference>